<evidence type="ECO:0000256" key="2">
    <source>
        <dbReference type="SAM" id="Phobius"/>
    </source>
</evidence>
<dbReference type="AlphaFoldDB" id="A0A9P5P5P9"/>
<feature type="transmembrane region" description="Helical" evidence="2">
    <location>
        <begin position="31"/>
        <end position="52"/>
    </location>
</feature>
<gene>
    <name evidence="3" type="ORF">BDP27DRAFT_1377204</name>
</gene>
<evidence type="ECO:0000313" key="3">
    <source>
        <dbReference type="EMBL" id="KAF9022846.1"/>
    </source>
</evidence>
<keyword evidence="2" id="KW-0812">Transmembrane</keyword>
<evidence type="ECO:0000313" key="4">
    <source>
        <dbReference type="Proteomes" id="UP000772434"/>
    </source>
</evidence>
<feature type="region of interest" description="Disordered" evidence="1">
    <location>
        <begin position="155"/>
        <end position="212"/>
    </location>
</feature>
<feature type="compositionally biased region" description="Polar residues" evidence="1">
    <location>
        <begin position="479"/>
        <end position="488"/>
    </location>
</feature>
<dbReference type="Proteomes" id="UP000772434">
    <property type="component" value="Unassembled WGS sequence"/>
</dbReference>
<feature type="region of interest" description="Disordered" evidence="1">
    <location>
        <begin position="443"/>
        <end position="488"/>
    </location>
</feature>
<name>A0A9P5P5P9_9AGAR</name>
<keyword evidence="4" id="KW-1185">Reference proteome</keyword>
<reference evidence="3" key="1">
    <citation type="submission" date="2020-11" db="EMBL/GenBank/DDBJ databases">
        <authorList>
            <consortium name="DOE Joint Genome Institute"/>
            <person name="Ahrendt S."/>
            <person name="Riley R."/>
            <person name="Andreopoulos W."/>
            <person name="Labutti K."/>
            <person name="Pangilinan J."/>
            <person name="Ruiz-Duenas F.J."/>
            <person name="Barrasa J.M."/>
            <person name="Sanchez-Garcia M."/>
            <person name="Camarero S."/>
            <person name="Miyauchi S."/>
            <person name="Serrano A."/>
            <person name="Linde D."/>
            <person name="Babiker R."/>
            <person name="Drula E."/>
            <person name="Ayuso-Fernandez I."/>
            <person name="Pacheco R."/>
            <person name="Padilla G."/>
            <person name="Ferreira P."/>
            <person name="Barriuso J."/>
            <person name="Kellner H."/>
            <person name="Castanera R."/>
            <person name="Alfaro M."/>
            <person name="Ramirez L."/>
            <person name="Pisabarro A.G."/>
            <person name="Kuo A."/>
            <person name="Tritt A."/>
            <person name="Lipzen A."/>
            <person name="He G."/>
            <person name="Yan M."/>
            <person name="Ng V."/>
            <person name="Cullen D."/>
            <person name="Martin F."/>
            <person name="Rosso M.-N."/>
            <person name="Henrissat B."/>
            <person name="Hibbett D."/>
            <person name="Martinez A.T."/>
            <person name="Grigoriev I.V."/>
        </authorList>
    </citation>
    <scope>NUCLEOTIDE SEQUENCE</scope>
    <source>
        <strain evidence="3">AH 40177</strain>
    </source>
</reference>
<feature type="compositionally biased region" description="Polar residues" evidence="1">
    <location>
        <begin position="379"/>
        <end position="391"/>
    </location>
</feature>
<keyword evidence="2" id="KW-0472">Membrane</keyword>
<protein>
    <recommendedName>
        <fullName evidence="5">Myb-like domain-containing protein</fullName>
    </recommendedName>
</protein>
<keyword evidence="2" id="KW-1133">Transmembrane helix</keyword>
<accession>A0A9P5P5P9</accession>
<evidence type="ECO:0000256" key="1">
    <source>
        <dbReference type="SAM" id="MobiDB-lite"/>
    </source>
</evidence>
<evidence type="ECO:0008006" key="5">
    <source>
        <dbReference type="Google" id="ProtNLM"/>
    </source>
</evidence>
<sequence length="607" mass="66419">MTPAEQEQMYIFGANCSINVMSLLVSTLTSAIAALGILIAIHLLPILGYTLVFDQIRAGTMMEFSTPPLIFDIINNIQTSVSQLMVMVGDLVICWRAWVLVPHDKVWRFGLAIIIICNPMAHLSTGFNIADIILVVLGGNGSVINNNNLLQNLGMPSDNIPPENDTGNTSDHPETAPSMTSKGRPNTRPRKPRKKTGSASGTQTMNPEVDTGPTKAVWTVADVFKLLQYLIDQKPRAGDGGSYPMAIYNEAAVECNKIRSQGANKMGAMCKNKWSTGLRPIWKICREIDTRSGLGGFDTEKGAHITAESEHVWADFVKSNPSVAPYKHKGWVYWDKMAELLGSPPPRGHRVFRASQMIDTRAISPTWDIENENNDLPGDSQNIPDDASGSGTRHTPTYLVLNLLRHQTVLRWSAVWVRSLHLDSPLKSIEYLAVGHSARTHISGSQSLAAGDDDDSQDSYETPTPTPGPSRKREAADSLPSTAKKTRLSSGSQAIGLIGAAMDRFTDAMIDVIAPPPPVVQPGIPMMSASTSNVIGTPRSLRQQVALARVQDEALTVDDRVDLFEMFEKDSVLVESYLAFTIPELRENWIKRKLNALRASNALQGYV</sequence>
<organism evidence="3 4">
    <name type="scientific">Rhodocollybia butyracea</name>
    <dbReference type="NCBI Taxonomy" id="206335"/>
    <lineage>
        <taxon>Eukaryota</taxon>
        <taxon>Fungi</taxon>
        <taxon>Dikarya</taxon>
        <taxon>Basidiomycota</taxon>
        <taxon>Agaricomycotina</taxon>
        <taxon>Agaricomycetes</taxon>
        <taxon>Agaricomycetidae</taxon>
        <taxon>Agaricales</taxon>
        <taxon>Marasmiineae</taxon>
        <taxon>Omphalotaceae</taxon>
        <taxon>Rhodocollybia</taxon>
    </lineage>
</organism>
<dbReference type="EMBL" id="JADNRY010000998">
    <property type="protein sequence ID" value="KAF9022846.1"/>
    <property type="molecule type" value="Genomic_DNA"/>
</dbReference>
<proteinExistence type="predicted"/>
<dbReference type="OrthoDB" id="3186724at2759"/>
<feature type="region of interest" description="Disordered" evidence="1">
    <location>
        <begin position="371"/>
        <end position="391"/>
    </location>
</feature>
<comment type="caution">
    <text evidence="3">The sequence shown here is derived from an EMBL/GenBank/DDBJ whole genome shotgun (WGS) entry which is preliminary data.</text>
</comment>
<feature type="compositionally biased region" description="Basic residues" evidence="1">
    <location>
        <begin position="185"/>
        <end position="196"/>
    </location>
</feature>